<dbReference type="AlphaFoldDB" id="A0AAV7TTQ2"/>
<gene>
    <name evidence="1" type="ORF">NDU88_004493</name>
</gene>
<accession>A0AAV7TTQ2</accession>
<keyword evidence="2" id="KW-1185">Reference proteome</keyword>
<name>A0AAV7TTQ2_PLEWA</name>
<evidence type="ECO:0000313" key="2">
    <source>
        <dbReference type="Proteomes" id="UP001066276"/>
    </source>
</evidence>
<comment type="caution">
    <text evidence="1">The sequence shown here is derived from an EMBL/GenBank/DDBJ whole genome shotgun (WGS) entry which is preliminary data.</text>
</comment>
<dbReference type="EMBL" id="JANPWB010000006">
    <property type="protein sequence ID" value="KAJ1179259.1"/>
    <property type="molecule type" value="Genomic_DNA"/>
</dbReference>
<reference evidence="1" key="1">
    <citation type="journal article" date="2022" name="bioRxiv">
        <title>Sequencing and chromosome-scale assembly of the giantPleurodeles waltlgenome.</title>
        <authorList>
            <person name="Brown T."/>
            <person name="Elewa A."/>
            <person name="Iarovenko S."/>
            <person name="Subramanian E."/>
            <person name="Araus A.J."/>
            <person name="Petzold A."/>
            <person name="Susuki M."/>
            <person name="Suzuki K.-i.T."/>
            <person name="Hayashi T."/>
            <person name="Toyoda A."/>
            <person name="Oliveira C."/>
            <person name="Osipova E."/>
            <person name="Leigh N.D."/>
            <person name="Simon A."/>
            <person name="Yun M.H."/>
        </authorList>
    </citation>
    <scope>NUCLEOTIDE SEQUENCE</scope>
    <source>
        <strain evidence="1">20211129_DDA</strain>
        <tissue evidence="1">Liver</tissue>
    </source>
</reference>
<organism evidence="1 2">
    <name type="scientific">Pleurodeles waltl</name>
    <name type="common">Iberian ribbed newt</name>
    <dbReference type="NCBI Taxonomy" id="8319"/>
    <lineage>
        <taxon>Eukaryota</taxon>
        <taxon>Metazoa</taxon>
        <taxon>Chordata</taxon>
        <taxon>Craniata</taxon>
        <taxon>Vertebrata</taxon>
        <taxon>Euteleostomi</taxon>
        <taxon>Amphibia</taxon>
        <taxon>Batrachia</taxon>
        <taxon>Caudata</taxon>
        <taxon>Salamandroidea</taxon>
        <taxon>Salamandridae</taxon>
        <taxon>Pleurodelinae</taxon>
        <taxon>Pleurodeles</taxon>
    </lineage>
</organism>
<sequence>MYKTGATNTTTPGPGRKWIRVCDPNGFSRGRFAQDADIFCGKVLNYEHLPAEFRGPEILYNDHWRSGELGRWASFSGFIPHLPVVSAMRLRMLLMN</sequence>
<protein>
    <submittedName>
        <fullName evidence="1">Uncharacterized protein</fullName>
    </submittedName>
</protein>
<dbReference type="Proteomes" id="UP001066276">
    <property type="component" value="Chromosome 3_2"/>
</dbReference>
<evidence type="ECO:0000313" key="1">
    <source>
        <dbReference type="EMBL" id="KAJ1179259.1"/>
    </source>
</evidence>
<proteinExistence type="predicted"/>